<feature type="compositionally biased region" description="Acidic residues" evidence="1">
    <location>
        <begin position="487"/>
        <end position="504"/>
    </location>
</feature>
<proteinExistence type="predicted"/>
<reference evidence="2" key="1">
    <citation type="submission" date="2021-03" db="EMBL/GenBank/DDBJ databases">
        <title>Chromosome level genome of the anhydrobiotic midge Polypedilum vanderplanki.</title>
        <authorList>
            <person name="Yoshida Y."/>
            <person name="Kikawada T."/>
            <person name="Gusev O."/>
        </authorList>
    </citation>
    <scope>NUCLEOTIDE SEQUENCE</scope>
    <source>
        <strain evidence="2">NIAS01</strain>
        <tissue evidence="2">Whole body or cell culture</tissue>
    </source>
</reference>
<dbReference type="AlphaFoldDB" id="A0A9J6BTX1"/>
<sequence>MNIENIQGLRKNSEVFYVPIKDAIYLIKEKKNSKIYVNCYFADCSAKGTIENGLFYDTSEHEIHKDHLITTKALIAKFELYQELRKRSKTVGSSLKNIFDKTYMEFKPKLENIIVTYPSIRGSMQNWRRENCDLPKNPTSINDILEQIDCISSNEQFCLNEDTFVHQITPLNDGGGRSIALYSQKILEKILRLEEKVTAYCDSTFRFFPSFFHQLMIFHFNIGKHAFATIFIFMERKNVTAYLDVFTHLKDLGISFDELVLDFESAPRKAALEIYPDIKLSPCHFHLGQCLFRKMKQFCNTPNTTLLRKLQCLAMLPPEMIKETYIVLKSHYTQSEYKKFFKYFENQWMQKVKPKNFSVYGTIQRTNNICESFNSYLKNYESENINITSNSNFWNVIELLLQFYNKMNVQLTDYINSGFQKNIRTKNKIIAKIQKESVIKTLYHRLSKGMAGIDFIEALYPKEYEKLYEKFAEEMSNESESTWNEMSSEEEREESDEGEDETSI</sequence>
<evidence type="ECO:0000256" key="1">
    <source>
        <dbReference type="SAM" id="MobiDB-lite"/>
    </source>
</evidence>
<evidence type="ECO:0000313" key="2">
    <source>
        <dbReference type="EMBL" id="KAG5673332.1"/>
    </source>
</evidence>
<dbReference type="OrthoDB" id="93990at2759"/>
<protein>
    <recommendedName>
        <fullName evidence="4">MULE transposase domain-containing protein</fullName>
    </recommendedName>
</protein>
<gene>
    <name evidence="2" type="ORF">PVAND_003392</name>
</gene>
<dbReference type="EMBL" id="JADBJN010000003">
    <property type="protein sequence ID" value="KAG5673332.1"/>
    <property type="molecule type" value="Genomic_DNA"/>
</dbReference>
<evidence type="ECO:0000313" key="3">
    <source>
        <dbReference type="Proteomes" id="UP001107558"/>
    </source>
</evidence>
<feature type="region of interest" description="Disordered" evidence="1">
    <location>
        <begin position="477"/>
        <end position="504"/>
    </location>
</feature>
<evidence type="ECO:0008006" key="4">
    <source>
        <dbReference type="Google" id="ProtNLM"/>
    </source>
</evidence>
<name>A0A9J6BTX1_POLVA</name>
<dbReference type="Proteomes" id="UP001107558">
    <property type="component" value="Chromosome 3"/>
</dbReference>
<keyword evidence="3" id="KW-1185">Reference proteome</keyword>
<organism evidence="2 3">
    <name type="scientific">Polypedilum vanderplanki</name>
    <name type="common">Sleeping chironomid midge</name>
    <dbReference type="NCBI Taxonomy" id="319348"/>
    <lineage>
        <taxon>Eukaryota</taxon>
        <taxon>Metazoa</taxon>
        <taxon>Ecdysozoa</taxon>
        <taxon>Arthropoda</taxon>
        <taxon>Hexapoda</taxon>
        <taxon>Insecta</taxon>
        <taxon>Pterygota</taxon>
        <taxon>Neoptera</taxon>
        <taxon>Endopterygota</taxon>
        <taxon>Diptera</taxon>
        <taxon>Nematocera</taxon>
        <taxon>Chironomoidea</taxon>
        <taxon>Chironomidae</taxon>
        <taxon>Chironominae</taxon>
        <taxon>Polypedilum</taxon>
        <taxon>Polypedilum</taxon>
    </lineage>
</organism>
<accession>A0A9J6BTX1</accession>
<comment type="caution">
    <text evidence="2">The sequence shown here is derived from an EMBL/GenBank/DDBJ whole genome shotgun (WGS) entry which is preliminary data.</text>
</comment>